<feature type="transmembrane region" description="Helical" evidence="7">
    <location>
        <begin position="90"/>
        <end position="114"/>
    </location>
</feature>
<keyword evidence="3 6" id="KW-0812">Transmembrane</keyword>
<reference evidence="8" key="1">
    <citation type="submission" date="2023-04" db="EMBL/GenBank/DDBJ databases">
        <title>Genomic characterization of faba bean (Vicia faba) microsymbionts in Mexican soils.</title>
        <authorList>
            <person name="Rivera Orduna F.N."/>
            <person name="Guevara-Luna J."/>
            <person name="Yan J."/>
            <person name="Arroyo-Herrera I."/>
            <person name="Li Y."/>
            <person name="Vasquez-Murrieta M.S."/>
            <person name="Wang E.T."/>
        </authorList>
    </citation>
    <scope>NUCLEOTIDE SEQUENCE</scope>
    <source>
        <strain evidence="8">CH26</strain>
    </source>
</reference>
<dbReference type="Gene3D" id="1.20.1080.10">
    <property type="entry name" value="Glycerol uptake facilitator protein"/>
    <property type="match status" value="1"/>
</dbReference>
<feature type="transmembrane region" description="Helical" evidence="7">
    <location>
        <begin position="126"/>
        <end position="145"/>
    </location>
</feature>
<dbReference type="AlphaFoldDB" id="A0AAJ2LPL6"/>
<dbReference type="Pfam" id="PF00230">
    <property type="entry name" value="MIP"/>
    <property type="match status" value="1"/>
</dbReference>
<dbReference type="RefSeq" id="WP_310857304.1">
    <property type="nucleotide sequence ID" value="NZ_JAVLSD010000031.1"/>
</dbReference>
<keyword evidence="4 7" id="KW-1133">Transmembrane helix</keyword>
<evidence type="ECO:0000256" key="7">
    <source>
        <dbReference type="SAM" id="Phobius"/>
    </source>
</evidence>
<feature type="transmembrane region" description="Helical" evidence="7">
    <location>
        <begin position="197"/>
        <end position="217"/>
    </location>
</feature>
<dbReference type="InterPro" id="IPR034294">
    <property type="entry name" value="Aquaporin_transptr"/>
</dbReference>
<name>A0AAJ2LPL6_9HYPH</name>
<dbReference type="SUPFAM" id="SSF81338">
    <property type="entry name" value="Aquaporin-like"/>
    <property type="match status" value="1"/>
</dbReference>
<feature type="transmembrane region" description="Helical" evidence="7">
    <location>
        <begin position="152"/>
        <end position="177"/>
    </location>
</feature>
<comment type="subcellular location">
    <subcellularLocation>
        <location evidence="1">Membrane</location>
        <topology evidence="1">Multi-pass membrane protein</topology>
    </subcellularLocation>
</comment>
<feature type="transmembrane region" description="Helical" evidence="7">
    <location>
        <begin position="12"/>
        <end position="31"/>
    </location>
</feature>
<evidence type="ECO:0000256" key="4">
    <source>
        <dbReference type="ARBA" id="ARBA00022989"/>
    </source>
</evidence>
<dbReference type="GO" id="GO:0015267">
    <property type="term" value="F:channel activity"/>
    <property type="evidence" value="ECO:0007669"/>
    <property type="project" value="InterPro"/>
</dbReference>
<dbReference type="GO" id="GO:0016020">
    <property type="term" value="C:membrane"/>
    <property type="evidence" value="ECO:0007669"/>
    <property type="project" value="UniProtKB-SubCell"/>
</dbReference>
<evidence type="ECO:0000256" key="5">
    <source>
        <dbReference type="ARBA" id="ARBA00023136"/>
    </source>
</evidence>
<dbReference type="PANTHER" id="PTHR45724">
    <property type="entry name" value="AQUAPORIN NIP2-1"/>
    <property type="match status" value="1"/>
</dbReference>
<dbReference type="EMBL" id="JAVLSF010000034">
    <property type="protein sequence ID" value="MDR9777108.1"/>
    <property type="molecule type" value="Genomic_DNA"/>
</dbReference>
<proteinExistence type="inferred from homology"/>
<protein>
    <submittedName>
        <fullName evidence="8">MIP/aquaporin family protein</fullName>
    </submittedName>
</protein>
<dbReference type="InterPro" id="IPR000425">
    <property type="entry name" value="MIP"/>
</dbReference>
<dbReference type="Proteomes" id="UP001268610">
    <property type="component" value="Unassembled WGS sequence"/>
</dbReference>
<comment type="caution">
    <text evidence="8">The sequence shown here is derived from an EMBL/GenBank/DDBJ whole genome shotgun (WGS) entry which is preliminary data.</text>
</comment>
<evidence type="ECO:0000256" key="6">
    <source>
        <dbReference type="RuleBase" id="RU000477"/>
    </source>
</evidence>
<evidence type="ECO:0000313" key="8">
    <source>
        <dbReference type="EMBL" id="MDR9777108.1"/>
    </source>
</evidence>
<feature type="transmembrane region" description="Helical" evidence="7">
    <location>
        <begin position="51"/>
        <end position="78"/>
    </location>
</feature>
<organism evidence="8 9">
    <name type="scientific">Rhizobium hidalgonense</name>
    <dbReference type="NCBI Taxonomy" id="1538159"/>
    <lineage>
        <taxon>Bacteria</taxon>
        <taxon>Pseudomonadati</taxon>
        <taxon>Pseudomonadota</taxon>
        <taxon>Alphaproteobacteria</taxon>
        <taxon>Hyphomicrobiales</taxon>
        <taxon>Rhizobiaceae</taxon>
        <taxon>Rhizobium/Agrobacterium group</taxon>
        <taxon>Rhizobium</taxon>
    </lineage>
</organism>
<gene>
    <name evidence="8" type="ORF">RJJ65_31630</name>
</gene>
<keyword evidence="5 7" id="KW-0472">Membrane</keyword>
<evidence type="ECO:0000256" key="2">
    <source>
        <dbReference type="ARBA" id="ARBA00022448"/>
    </source>
</evidence>
<dbReference type="InterPro" id="IPR023271">
    <property type="entry name" value="Aquaporin-like"/>
</dbReference>
<comment type="similarity">
    <text evidence="6">Belongs to the MIP/aquaporin (TC 1.A.8) family.</text>
</comment>
<evidence type="ECO:0000313" key="9">
    <source>
        <dbReference type="Proteomes" id="UP001268610"/>
    </source>
</evidence>
<dbReference type="PANTHER" id="PTHR45724:SF13">
    <property type="entry name" value="AQUAPORIN NIP1-1-RELATED"/>
    <property type="match status" value="1"/>
</dbReference>
<evidence type="ECO:0000256" key="3">
    <source>
        <dbReference type="ARBA" id="ARBA00022692"/>
    </source>
</evidence>
<sequence>MDGFDLRRRLVAEGLGTAMLVATVVGSGIMATSLTQDVGLALLGNTLATGAILVVLITILGPISGAHFNPAVSMVFAMSRSLPMRDFGEYVLAQIAGGVVGTIAAHLMFGLPLIELSSKVRTGGAQWFSEGVATFGLVAVILAGIKFEQRAVPWLVGLYITAAYWFTASTSFANPAVALARSLTNTFSGIRPIDLPGFWVAEIASAVLALALFTWLLQPSTSSTVSSEAKL</sequence>
<dbReference type="PRINTS" id="PR00783">
    <property type="entry name" value="MINTRINSICP"/>
</dbReference>
<keyword evidence="2 6" id="KW-0813">Transport</keyword>
<accession>A0AAJ2LPL6</accession>
<evidence type="ECO:0000256" key="1">
    <source>
        <dbReference type="ARBA" id="ARBA00004141"/>
    </source>
</evidence>